<dbReference type="EMBL" id="KK852563">
    <property type="protein sequence ID" value="KDR21288.1"/>
    <property type="molecule type" value="Genomic_DNA"/>
</dbReference>
<dbReference type="Proteomes" id="UP000027135">
    <property type="component" value="Unassembled WGS sequence"/>
</dbReference>
<gene>
    <name evidence="1" type="ORF">L798_04262</name>
</gene>
<dbReference type="InParanoid" id="A0A067RE35"/>
<evidence type="ECO:0000313" key="2">
    <source>
        <dbReference type="Proteomes" id="UP000027135"/>
    </source>
</evidence>
<dbReference type="AlphaFoldDB" id="A0A067RE35"/>
<protein>
    <submittedName>
        <fullName evidence="1">Uncharacterized protein</fullName>
    </submittedName>
</protein>
<evidence type="ECO:0000313" key="1">
    <source>
        <dbReference type="EMBL" id="KDR21288.1"/>
    </source>
</evidence>
<keyword evidence="2" id="KW-1185">Reference proteome</keyword>
<proteinExistence type="predicted"/>
<sequence length="43" mass="4961">MNVLMTIDIWTWTFELLKETSEEAESVYTGFSCVTIVVGSWNE</sequence>
<reference evidence="1 2" key="1">
    <citation type="journal article" date="2014" name="Nat. Commun.">
        <title>Molecular traces of alternative social organization in a termite genome.</title>
        <authorList>
            <person name="Terrapon N."/>
            <person name="Li C."/>
            <person name="Robertson H.M."/>
            <person name="Ji L."/>
            <person name="Meng X."/>
            <person name="Booth W."/>
            <person name="Chen Z."/>
            <person name="Childers C.P."/>
            <person name="Glastad K.M."/>
            <person name="Gokhale K."/>
            <person name="Gowin J."/>
            <person name="Gronenberg W."/>
            <person name="Hermansen R.A."/>
            <person name="Hu H."/>
            <person name="Hunt B.G."/>
            <person name="Huylmans A.K."/>
            <person name="Khalil S.M."/>
            <person name="Mitchell R.D."/>
            <person name="Munoz-Torres M.C."/>
            <person name="Mustard J.A."/>
            <person name="Pan H."/>
            <person name="Reese J.T."/>
            <person name="Scharf M.E."/>
            <person name="Sun F."/>
            <person name="Vogel H."/>
            <person name="Xiao J."/>
            <person name="Yang W."/>
            <person name="Yang Z."/>
            <person name="Yang Z."/>
            <person name="Zhou J."/>
            <person name="Zhu J."/>
            <person name="Brent C.S."/>
            <person name="Elsik C.G."/>
            <person name="Goodisman M.A."/>
            <person name="Liberles D.A."/>
            <person name="Roe R.M."/>
            <person name="Vargo E.L."/>
            <person name="Vilcinskas A."/>
            <person name="Wang J."/>
            <person name="Bornberg-Bauer E."/>
            <person name="Korb J."/>
            <person name="Zhang G."/>
            <person name="Liebig J."/>
        </authorList>
    </citation>
    <scope>NUCLEOTIDE SEQUENCE [LARGE SCALE GENOMIC DNA]</scope>
    <source>
        <tissue evidence="1">Whole organism</tissue>
    </source>
</reference>
<organism evidence="1 2">
    <name type="scientific">Zootermopsis nevadensis</name>
    <name type="common">Dampwood termite</name>
    <dbReference type="NCBI Taxonomy" id="136037"/>
    <lineage>
        <taxon>Eukaryota</taxon>
        <taxon>Metazoa</taxon>
        <taxon>Ecdysozoa</taxon>
        <taxon>Arthropoda</taxon>
        <taxon>Hexapoda</taxon>
        <taxon>Insecta</taxon>
        <taxon>Pterygota</taxon>
        <taxon>Neoptera</taxon>
        <taxon>Polyneoptera</taxon>
        <taxon>Dictyoptera</taxon>
        <taxon>Blattodea</taxon>
        <taxon>Blattoidea</taxon>
        <taxon>Termitoidae</taxon>
        <taxon>Termopsidae</taxon>
        <taxon>Zootermopsis</taxon>
    </lineage>
</organism>
<name>A0A067RE35_ZOONE</name>
<accession>A0A067RE35</accession>